<organism evidence="2 3">
    <name type="scientific">Salmo trutta</name>
    <name type="common">Brown trout</name>
    <dbReference type="NCBI Taxonomy" id="8032"/>
    <lineage>
        <taxon>Eukaryota</taxon>
        <taxon>Metazoa</taxon>
        <taxon>Chordata</taxon>
        <taxon>Craniata</taxon>
        <taxon>Vertebrata</taxon>
        <taxon>Euteleostomi</taxon>
        <taxon>Actinopterygii</taxon>
        <taxon>Neopterygii</taxon>
        <taxon>Teleostei</taxon>
        <taxon>Protacanthopterygii</taxon>
        <taxon>Salmoniformes</taxon>
        <taxon>Salmonidae</taxon>
        <taxon>Salmoninae</taxon>
        <taxon>Salmo</taxon>
    </lineage>
</organism>
<evidence type="ECO:0000256" key="1">
    <source>
        <dbReference type="SAM" id="MobiDB-lite"/>
    </source>
</evidence>
<dbReference type="GeneTree" id="ENSGT01040000244624"/>
<dbReference type="Proteomes" id="UP000472277">
    <property type="component" value="Chromosome 20"/>
</dbReference>
<feature type="region of interest" description="Disordered" evidence="1">
    <location>
        <begin position="1"/>
        <end position="23"/>
    </location>
</feature>
<dbReference type="Ensembl" id="ENSSTUT00000070096.1">
    <property type="protein sequence ID" value="ENSSTUP00000066103.1"/>
    <property type="gene ID" value="ENSSTUG00000028933.1"/>
</dbReference>
<proteinExistence type="predicted"/>
<dbReference type="InParanoid" id="A0A674B3Q3"/>
<evidence type="ECO:0000313" key="2">
    <source>
        <dbReference type="Ensembl" id="ENSSTUP00000066103.1"/>
    </source>
</evidence>
<evidence type="ECO:0000313" key="3">
    <source>
        <dbReference type="Proteomes" id="UP000472277"/>
    </source>
</evidence>
<sequence>RHGWATPPMTTTPPKQEEDNRGLDSEVTALRQLERDATIIKPADKGSAVVILDRGQYVKKAERQLDQEGNYRWLAQPTFQRTALLIRGVLDGLVTDGTLGPKQCAYLVPHEVTPGRPIKSDCGSETYGVSEWIDTYLQQLSVQTLALAQKG</sequence>
<protein>
    <submittedName>
        <fullName evidence="2">Uncharacterized protein</fullName>
    </submittedName>
</protein>
<reference evidence="2" key="1">
    <citation type="submission" date="2025-08" db="UniProtKB">
        <authorList>
            <consortium name="Ensembl"/>
        </authorList>
    </citation>
    <scope>IDENTIFICATION</scope>
</reference>
<dbReference type="AlphaFoldDB" id="A0A674B3Q3"/>
<accession>A0A674B3Q3</accession>
<name>A0A674B3Q3_SALTR</name>
<reference evidence="2" key="2">
    <citation type="submission" date="2025-09" db="UniProtKB">
        <authorList>
            <consortium name="Ensembl"/>
        </authorList>
    </citation>
    <scope>IDENTIFICATION</scope>
</reference>
<keyword evidence="3" id="KW-1185">Reference proteome</keyword>